<evidence type="ECO:0000313" key="7">
    <source>
        <dbReference type="Proteomes" id="UP000501648"/>
    </source>
</evidence>
<accession>A0A6M3ZUR3</accession>
<keyword evidence="4" id="KW-0804">Transcription</keyword>
<name>A0A6M3ZUR3_9BURK</name>
<evidence type="ECO:0000256" key="4">
    <source>
        <dbReference type="ARBA" id="ARBA00023163"/>
    </source>
</evidence>
<protein>
    <recommendedName>
        <fullName evidence="5">HTH lysR-type domain-containing protein</fullName>
    </recommendedName>
</protein>
<evidence type="ECO:0000256" key="2">
    <source>
        <dbReference type="ARBA" id="ARBA00023015"/>
    </source>
</evidence>
<dbReference type="EMBL" id="CP008956">
    <property type="protein sequence ID" value="QJQ01993.1"/>
    <property type="molecule type" value="Genomic_DNA"/>
</dbReference>
<dbReference type="InterPro" id="IPR000847">
    <property type="entry name" value="LysR_HTH_N"/>
</dbReference>
<dbReference type="GO" id="GO:0003677">
    <property type="term" value="F:DNA binding"/>
    <property type="evidence" value="ECO:0007669"/>
    <property type="project" value="UniProtKB-KW"/>
</dbReference>
<dbReference type="GO" id="GO:0032993">
    <property type="term" value="C:protein-DNA complex"/>
    <property type="evidence" value="ECO:0007669"/>
    <property type="project" value="TreeGrafter"/>
</dbReference>
<dbReference type="Pfam" id="PF03466">
    <property type="entry name" value="LysR_substrate"/>
    <property type="match status" value="1"/>
</dbReference>
<comment type="similarity">
    <text evidence="1">Belongs to the LysR transcriptional regulatory family.</text>
</comment>
<dbReference type="PRINTS" id="PR00039">
    <property type="entry name" value="HTHLYSR"/>
</dbReference>
<proteinExistence type="inferred from homology"/>
<reference evidence="6 7" key="1">
    <citation type="journal article" date="2012" name="J. Bacteriol.">
        <title>Genome sequence of the pathogenic Herbaspirillum seropedicae strain Os34, isolated from rice roots.</title>
        <authorList>
            <person name="Ye W."/>
            <person name="Ye S."/>
            <person name="Liu J."/>
            <person name="Chang S."/>
            <person name="Chen M."/>
            <person name="Zhu B."/>
            <person name="Guo L."/>
            <person name="An Q."/>
        </authorList>
    </citation>
    <scope>NUCLEOTIDE SEQUENCE [LARGE SCALE GENOMIC DNA]</scope>
    <source>
        <strain evidence="6 7">Os34</strain>
    </source>
</reference>
<keyword evidence="2" id="KW-0805">Transcription regulation</keyword>
<dbReference type="Gene3D" id="3.40.190.10">
    <property type="entry name" value="Periplasmic binding protein-like II"/>
    <property type="match status" value="1"/>
</dbReference>
<gene>
    <name evidence="6" type="ORF">C798_17660</name>
</gene>
<dbReference type="InterPro" id="IPR005119">
    <property type="entry name" value="LysR_subst-bd"/>
</dbReference>
<feature type="domain" description="HTH lysR-type" evidence="5">
    <location>
        <begin position="1"/>
        <end position="58"/>
    </location>
</feature>
<organism evidence="6 7">
    <name type="scientific">Herbaspirillum rubrisubalbicans Os34</name>
    <dbReference type="NCBI Taxonomy" id="1235827"/>
    <lineage>
        <taxon>Bacteria</taxon>
        <taxon>Pseudomonadati</taxon>
        <taxon>Pseudomonadota</taxon>
        <taxon>Betaproteobacteria</taxon>
        <taxon>Burkholderiales</taxon>
        <taxon>Oxalobacteraceae</taxon>
        <taxon>Herbaspirillum</taxon>
    </lineage>
</organism>
<dbReference type="PANTHER" id="PTHR30346:SF28">
    <property type="entry name" value="HTH-TYPE TRANSCRIPTIONAL REGULATOR CYNR"/>
    <property type="match status" value="1"/>
</dbReference>
<dbReference type="PROSITE" id="PS50931">
    <property type="entry name" value="HTH_LYSR"/>
    <property type="match status" value="1"/>
</dbReference>
<dbReference type="PANTHER" id="PTHR30346">
    <property type="entry name" value="TRANSCRIPTIONAL DUAL REGULATOR HCAR-RELATED"/>
    <property type="match status" value="1"/>
</dbReference>
<dbReference type="SUPFAM" id="SSF46785">
    <property type="entry name" value="Winged helix' DNA-binding domain"/>
    <property type="match status" value="1"/>
</dbReference>
<sequence length="134" mass="14977">MQLRHIRYLLAVAEHGNFTRAAQALHVSQPTLSQQIMQLEETLGAVLLDRSGRTVKTTDAGRVYIEHARRALLELDGGRRAILDVQELERGELRLATTPTFTAYLVGPLLAAFQAKYPGITVRLKEMSLGGRRR</sequence>
<evidence type="ECO:0000313" key="6">
    <source>
        <dbReference type="EMBL" id="QJQ01993.1"/>
    </source>
</evidence>
<evidence type="ECO:0000259" key="5">
    <source>
        <dbReference type="PROSITE" id="PS50931"/>
    </source>
</evidence>
<dbReference type="InterPro" id="IPR036390">
    <property type="entry name" value="WH_DNA-bd_sf"/>
</dbReference>
<dbReference type="GO" id="GO:0003700">
    <property type="term" value="F:DNA-binding transcription factor activity"/>
    <property type="evidence" value="ECO:0007669"/>
    <property type="project" value="InterPro"/>
</dbReference>
<dbReference type="Pfam" id="PF00126">
    <property type="entry name" value="HTH_1"/>
    <property type="match status" value="1"/>
</dbReference>
<dbReference type="Gene3D" id="1.10.10.10">
    <property type="entry name" value="Winged helix-like DNA-binding domain superfamily/Winged helix DNA-binding domain"/>
    <property type="match status" value="1"/>
</dbReference>
<keyword evidence="3" id="KW-0238">DNA-binding</keyword>
<dbReference type="FunFam" id="1.10.10.10:FF:000001">
    <property type="entry name" value="LysR family transcriptional regulator"/>
    <property type="match status" value="1"/>
</dbReference>
<dbReference type="Proteomes" id="UP000501648">
    <property type="component" value="Chromosome"/>
</dbReference>
<dbReference type="AlphaFoldDB" id="A0A6M3ZUR3"/>
<evidence type="ECO:0000256" key="1">
    <source>
        <dbReference type="ARBA" id="ARBA00009437"/>
    </source>
</evidence>
<dbReference type="InterPro" id="IPR036388">
    <property type="entry name" value="WH-like_DNA-bd_sf"/>
</dbReference>
<evidence type="ECO:0000256" key="3">
    <source>
        <dbReference type="ARBA" id="ARBA00023125"/>
    </source>
</evidence>